<comment type="caution">
    <text evidence="2">The sequence shown here is derived from an EMBL/GenBank/DDBJ whole genome shotgun (WGS) entry which is preliminary data.</text>
</comment>
<name>A0A8H3WWM6_GIGMA</name>
<evidence type="ECO:0000313" key="3">
    <source>
        <dbReference type="Proteomes" id="UP000439903"/>
    </source>
</evidence>
<feature type="transmembrane region" description="Helical" evidence="1">
    <location>
        <begin position="133"/>
        <end position="152"/>
    </location>
</feature>
<keyword evidence="1" id="KW-0812">Transmembrane</keyword>
<keyword evidence="1" id="KW-0472">Membrane</keyword>
<organism evidence="2 3">
    <name type="scientific">Gigaspora margarita</name>
    <dbReference type="NCBI Taxonomy" id="4874"/>
    <lineage>
        <taxon>Eukaryota</taxon>
        <taxon>Fungi</taxon>
        <taxon>Fungi incertae sedis</taxon>
        <taxon>Mucoromycota</taxon>
        <taxon>Glomeromycotina</taxon>
        <taxon>Glomeromycetes</taxon>
        <taxon>Diversisporales</taxon>
        <taxon>Gigasporaceae</taxon>
        <taxon>Gigaspora</taxon>
    </lineage>
</organism>
<evidence type="ECO:0000313" key="2">
    <source>
        <dbReference type="EMBL" id="KAF0333017.1"/>
    </source>
</evidence>
<evidence type="ECO:0000256" key="1">
    <source>
        <dbReference type="SAM" id="Phobius"/>
    </source>
</evidence>
<gene>
    <name evidence="2" type="ORF">F8M41_017516</name>
</gene>
<feature type="transmembrane region" description="Helical" evidence="1">
    <location>
        <begin position="164"/>
        <end position="181"/>
    </location>
</feature>
<dbReference type="AlphaFoldDB" id="A0A8H3WWM6"/>
<feature type="transmembrane region" description="Helical" evidence="1">
    <location>
        <begin position="60"/>
        <end position="82"/>
    </location>
</feature>
<dbReference type="Proteomes" id="UP000439903">
    <property type="component" value="Unassembled WGS sequence"/>
</dbReference>
<keyword evidence="2" id="KW-0675">Receptor</keyword>
<feature type="non-terminal residue" evidence="2">
    <location>
        <position position="1"/>
    </location>
</feature>
<sequence length="318" mass="36901">LAAILVPTITSLIWLHDKAPSIWIITIAAFLLEIKFLLYFRVLDYFGTYFAIMIGVAQKVFSFLVVLGIIVLAFAHSLHLLLRPTSEYSYDQPNFNDDSNNTWNLVPTYQFISSNGTVGKSILIETPDDSTNLFTMFSTSILAVYFMLTGDLSYVSSWVLKNNLTLAFLLILSEIELFWMLPHQRRKSNWFPEILWYRASVKELKKYIESVEDKKSLDPRILEIIKTEDSEEKLKKLINETLENKINEVLNETLPNKINEVLKDPLDKINNLEITKPEDFEKILKHQIDEILTNKIDEVLKDPLDKINKLIELVEKKE</sequence>
<keyword evidence="3" id="KW-1185">Reference proteome</keyword>
<feature type="transmembrane region" description="Helical" evidence="1">
    <location>
        <begin position="20"/>
        <end position="40"/>
    </location>
</feature>
<keyword evidence="1" id="KW-1133">Transmembrane helix</keyword>
<accession>A0A8H3WWM6</accession>
<dbReference type="OrthoDB" id="2436316at2759"/>
<dbReference type="EMBL" id="WTPW01004038">
    <property type="protein sequence ID" value="KAF0333017.1"/>
    <property type="molecule type" value="Genomic_DNA"/>
</dbReference>
<proteinExistence type="predicted"/>
<reference evidence="2 3" key="1">
    <citation type="journal article" date="2019" name="Environ. Microbiol.">
        <title>At the nexus of three kingdoms: the genome of the mycorrhizal fungus Gigaspora margarita provides insights into plant, endobacterial and fungal interactions.</title>
        <authorList>
            <person name="Venice F."/>
            <person name="Ghignone S."/>
            <person name="Salvioli di Fossalunga A."/>
            <person name="Amselem J."/>
            <person name="Novero M."/>
            <person name="Xianan X."/>
            <person name="Sedzielewska Toro K."/>
            <person name="Morin E."/>
            <person name="Lipzen A."/>
            <person name="Grigoriev I.V."/>
            <person name="Henrissat B."/>
            <person name="Martin F.M."/>
            <person name="Bonfante P."/>
        </authorList>
    </citation>
    <scope>NUCLEOTIDE SEQUENCE [LARGE SCALE GENOMIC DNA]</scope>
    <source>
        <strain evidence="2 3">BEG34</strain>
    </source>
</reference>
<protein>
    <submittedName>
        <fullName evidence="2">Transient receptor potential cation channel subfamily a member 1-like</fullName>
    </submittedName>
</protein>